<evidence type="ECO:0000256" key="2">
    <source>
        <dbReference type="ARBA" id="ARBA00006432"/>
    </source>
</evidence>
<evidence type="ECO:0000256" key="3">
    <source>
        <dbReference type="ARBA" id="ARBA00022598"/>
    </source>
</evidence>
<dbReference type="InterPro" id="IPR045851">
    <property type="entry name" value="AMP-bd_C_sf"/>
</dbReference>
<dbReference type="Pfam" id="PF00501">
    <property type="entry name" value="AMP-binding"/>
    <property type="match status" value="1"/>
</dbReference>
<dbReference type="Gene3D" id="3.30.300.30">
    <property type="match status" value="1"/>
</dbReference>
<evidence type="ECO:0000259" key="5">
    <source>
        <dbReference type="Pfam" id="PF00501"/>
    </source>
</evidence>
<comment type="subcellular location">
    <subcellularLocation>
        <location evidence="1">Peroxisome</location>
    </subcellularLocation>
</comment>
<organism evidence="7 8">
    <name type="scientific">Orchesella dallaii</name>
    <dbReference type="NCBI Taxonomy" id="48710"/>
    <lineage>
        <taxon>Eukaryota</taxon>
        <taxon>Metazoa</taxon>
        <taxon>Ecdysozoa</taxon>
        <taxon>Arthropoda</taxon>
        <taxon>Hexapoda</taxon>
        <taxon>Collembola</taxon>
        <taxon>Entomobryomorpha</taxon>
        <taxon>Entomobryoidea</taxon>
        <taxon>Orchesellidae</taxon>
        <taxon>Orchesellinae</taxon>
        <taxon>Orchesella</taxon>
    </lineage>
</organism>
<proteinExistence type="inferred from homology"/>
<dbReference type="InterPro" id="IPR042099">
    <property type="entry name" value="ANL_N_sf"/>
</dbReference>
<dbReference type="EMBL" id="CAXLJM020000023">
    <property type="protein sequence ID" value="CAL8089691.1"/>
    <property type="molecule type" value="Genomic_DNA"/>
</dbReference>
<dbReference type="Pfam" id="PF13193">
    <property type="entry name" value="AMP-binding_C"/>
    <property type="match status" value="1"/>
</dbReference>
<evidence type="ECO:0000256" key="4">
    <source>
        <dbReference type="ARBA" id="ARBA00023140"/>
    </source>
</evidence>
<evidence type="ECO:0000259" key="6">
    <source>
        <dbReference type="Pfam" id="PF13193"/>
    </source>
</evidence>
<reference evidence="7 8" key="1">
    <citation type="submission" date="2024-08" db="EMBL/GenBank/DDBJ databases">
        <authorList>
            <person name="Cucini C."/>
            <person name="Frati F."/>
        </authorList>
    </citation>
    <scope>NUCLEOTIDE SEQUENCE [LARGE SCALE GENOMIC DNA]</scope>
</reference>
<comment type="caution">
    <text evidence="7">The sequence shown here is derived from an EMBL/GenBank/DDBJ whole genome shotgun (WGS) entry which is preliminary data.</text>
</comment>
<evidence type="ECO:0000256" key="1">
    <source>
        <dbReference type="ARBA" id="ARBA00004275"/>
    </source>
</evidence>
<protein>
    <submittedName>
        <fullName evidence="7">Uncharacterized protein</fullName>
    </submittedName>
</protein>
<keyword evidence="4" id="KW-0576">Peroxisome</keyword>
<dbReference type="Gene3D" id="3.40.50.12780">
    <property type="entry name" value="N-terminal domain of ligase-like"/>
    <property type="match status" value="1"/>
</dbReference>
<dbReference type="Proteomes" id="UP001642540">
    <property type="component" value="Unassembled WGS sequence"/>
</dbReference>
<sequence>MFSSRSTFILSASAALSRNLTIHICKQDFKNFFSVGVKKASFKMAEKFTLTSPYDPIPPSPFKTVHEYLLDKVAAFTASGKSYYAIDAISKEKRYFNKFDEESKKIASVLYKKGVRKGDFVIYMPADMIKLHIFITGVWRANGVCRASYPDDDPATIESRIREGNCKVILCDSNRTDLCKEGMKNVEWPVEIITTTKCEGFLSVDDILESEDGTMFPENEVGGDDLALILCTSGTTGPPKGAVLTHGALVQHVEFIAHFPFTVSKPNLAFSVATHYSGTLFPLGILSSGNTTILTGKVSKELLWKSVSEMKPGLVFAFPTYLLTLVEPDSKGYNFDSIEIILAGGSLITPAIKRSLFQLPNLKDIINAYGMSESGILATNVIYKSDRKTLTITKEPHDFSCGTACPGTTIQFRNPETLEILGPNQKGELCAYNDFLFQSYLNNPEATKSSFIGKYVRTGDLGYFNEDGEIFVVDRLKEIFKYYNNHISPGEIENVISDHPLVKEVCVIGVSDPGGDVPRAFITLKECPTNINEIEEQVKEFANAKLPAYKHLKGGLYVVPDLPKGKSGKIVRQLVAQIAVK</sequence>
<feature type="domain" description="AMP-dependent synthetase/ligase" evidence="5">
    <location>
        <begin position="96"/>
        <end position="441"/>
    </location>
</feature>
<gene>
    <name evidence="7" type="ORF">ODALV1_LOCUS7447</name>
</gene>
<dbReference type="PANTHER" id="PTHR24096">
    <property type="entry name" value="LONG-CHAIN-FATTY-ACID--COA LIGASE"/>
    <property type="match status" value="1"/>
</dbReference>
<comment type="similarity">
    <text evidence="2">Belongs to the ATP-dependent AMP-binding enzyme family.</text>
</comment>
<dbReference type="InterPro" id="IPR000873">
    <property type="entry name" value="AMP-dep_synth/lig_dom"/>
</dbReference>
<dbReference type="InterPro" id="IPR025110">
    <property type="entry name" value="AMP-bd_C"/>
</dbReference>
<keyword evidence="3" id="KW-0436">Ligase</keyword>
<name>A0ABP1Q6L7_9HEXA</name>
<accession>A0ABP1Q6L7</accession>
<dbReference type="SUPFAM" id="SSF56801">
    <property type="entry name" value="Acetyl-CoA synthetase-like"/>
    <property type="match status" value="1"/>
</dbReference>
<dbReference type="PROSITE" id="PS00455">
    <property type="entry name" value="AMP_BINDING"/>
    <property type="match status" value="1"/>
</dbReference>
<feature type="domain" description="AMP-binding enzyme C-terminal" evidence="6">
    <location>
        <begin position="491"/>
        <end position="569"/>
    </location>
</feature>
<evidence type="ECO:0000313" key="8">
    <source>
        <dbReference type="Proteomes" id="UP001642540"/>
    </source>
</evidence>
<keyword evidence="8" id="KW-1185">Reference proteome</keyword>
<evidence type="ECO:0000313" key="7">
    <source>
        <dbReference type="EMBL" id="CAL8089691.1"/>
    </source>
</evidence>
<dbReference type="PANTHER" id="PTHR24096:SF149">
    <property type="entry name" value="AMP-BINDING DOMAIN-CONTAINING PROTEIN-RELATED"/>
    <property type="match status" value="1"/>
</dbReference>
<dbReference type="InterPro" id="IPR020845">
    <property type="entry name" value="AMP-binding_CS"/>
</dbReference>